<dbReference type="AlphaFoldDB" id="A0AAW4PG78"/>
<feature type="transmembrane region" description="Helical" evidence="1">
    <location>
        <begin position="68"/>
        <end position="86"/>
    </location>
</feature>
<dbReference type="RefSeq" id="WP_220581205.1">
    <property type="nucleotide sequence ID" value="NZ_RKLT01000008.1"/>
</dbReference>
<evidence type="ECO:0000256" key="1">
    <source>
        <dbReference type="SAM" id="Phobius"/>
    </source>
</evidence>
<keyword evidence="1" id="KW-0472">Membrane</keyword>
<sequence>MHPGLIVAKLVTMVLGFLIAYQAYRGYRRNNSRPLLYVAIGFVFISFGAVIEGLLFDVVGLTLSDSGTVATIIVAVGMLCVLYALYGRDTKEMEE</sequence>
<evidence type="ECO:0000313" key="2">
    <source>
        <dbReference type="EMBL" id="MBX0296613.1"/>
    </source>
</evidence>
<keyword evidence="1" id="KW-1133">Transmembrane helix</keyword>
<dbReference type="Proteomes" id="UP001430455">
    <property type="component" value="Unassembled WGS sequence"/>
</dbReference>
<organism evidence="2 3">
    <name type="scientific">Haloarcula nitratireducens</name>
    <dbReference type="NCBI Taxonomy" id="2487749"/>
    <lineage>
        <taxon>Archaea</taxon>
        <taxon>Methanobacteriati</taxon>
        <taxon>Methanobacteriota</taxon>
        <taxon>Stenosarchaea group</taxon>
        <taxon>Halobacteria</taxon>
        <taxon>Halobacteriales</taxon>
        <taxon>Haloarculaceae</taxon>
        <taxon>Haloarcula</taxon>
    </lineage>
</organism>
<feature type="transmembrane region" description="Helical" evidence="1">
    <location>
        <begin position="6"/>
        <end position="24"/>
    </location>
</feature>
<protein>
    <submittedName>
        <fullName evidence="2">Uncharacterized protein</fullName>
    </submittedName>
</protein>
<accession>A0AAW4PG78</accession>
<dbReference type="Pfam" id="PF24365">
    <property type="entry name" value="DUF7521"/>
    <property type="match status" value="1"/>
</dbReference>
<name>A0AAW4PG78_9EURY</name>
<comment type="caution">
    <text evidence="2">The sequence shown here is derived from an EMBL/GenBank/DDBJ whole genome shotgun (WGS) entry which is preliminary data.</text>
</comment>
<dbReference type="InterPro" id="IPR055943">
    <property type="entry name" value="DUF7521"/>
</dbReference>
<keyword evidence="3" id="KW-1185">Reference proteome</keyword>
<proteinExistence type="predicted"/>
<reference evidence="2 3" key="1">
    <citation type="submission" date="2021-06" db="EMBL/GenBank/DDBJ databases">
        <title>Halomicroarcula sp. a new haloarchaeum isolated from saline soil.</title>
        <authorList>
            <person name="Duran-Viseras A."/>
            <person name="Sanchez-Porro C."/>
            <person name="Ventosa A."/>
        </authorList>
    </citation>
    <scope>NUCLEOTIDE SEQUENCE [LARGE SCALE GENOMIC DNA]</scope>
    <source>
        <strain evidence="2 3">F27</strain>
    </source>
</reference>
<gene>
    <name evidence="2" type="ORF">EGH23_17180</name>
</gene>
<keyword evidence="1" id="KW-0812">Transmembrane</keyword>
<feature type="transmembrane region" description="Helical" evidence="1">
    <location>
        <begin position="36"/>
        <end position="56"/>
    </location>
</feature>
<evidence type="ECO:0000313" key="3">
    <source>
        <dbReference type="Proteomes" id="UP001430455"/>
    </source>
</evidence>
<dbReference type="GeneID" id="73616508"/>
<dbReference type="EMBL" id="RKLT01000008">
    <property type="protein sequence ID" value="MBX0296613.1"/>
    <property type="molecule type" value="Genomic_DNA"/>
</dbReference>